<name>A0A6J5PHU1_9CAUD</name>
<organism evidence="2">
    <name type="scientific">uncultured Caudovirales phage</name>
    <dbReference type="NCBI Taxonomy" id="2100421"/>
    <lineage>
        <taxon>Viruses</taxon>
        <taxon>Duplodnaviria</taxon>
        <taxon>Heunggongvirae</taxon>
        <taxon>Uroviricota</taxon>
        <taxon>Caudoviricetes</taxon>
        <taxon>Peduoviridae</taxon>
        <taxon>Maltschvirus</taxon>
        <taxon>Maltschvirus maltsch</taxon>
    </lineage>
</organism>
<dbReference type="EMBL" id="LR797231">
    <property type="protein sequence ID" value="CAB4194916.1"/>
    <property type="molecule type" value="Genomic_DNA"/>
</dbReference>
<dbReference type="EMBL" id="LR798363">
    <property type="protein sequence ID" value="CAB5226679.1"/>
    <property type="molecule type" value="Genomic_DNA"/>
</dbReference>
<evidence type="ECO:0000313" key="2">
    <source>
        <dbReference type="EMBL" id="CAB4167214.1"/>
    </source>
</evidence>
<dbReference type="PANTHER" id="PTHR41287:SF1">
    <property type="entry name" value="PROTEIN YMFN"/>
    <property type="match status" value="1"/>
</dbReference>
<gene>
    <name evidence="3" type="ORF">UFOVP1280_9</name>
    <name evidence="5" type="ORF">UFOVP1511_9</name>
    <name evidence="4" type="ORF">UFOVP1663_9</name>
    <name evidence="2" type="ORF">UFOVP871_9</name>
</gene>
<evidence type="ECO:0000313" key="5">
    <source>
        <dbReference type="EMBL" id="CAB5226679.1"/>
    </source>
</evidence>
<evidence type="ECO:0000313" key="4">
    <source>
        <dbReference type="EMBL" id="CAB4223186.1"/>
    </source>
</evidence>
<sequence>MTLTYALDMPSNNPIYNTKRWKQLRAQVIQDEPVCHWCRRAPSSQADHVIELDAGADPYDRSLIVGACASCNARRGAEYVNKKTATRIQKRNQTSFTPKQTIPSPHLKIPSTKRNQPEPSGTSGGSAISGRIEPRLVTPVPPGDSFGPALTAWAKRVLDIDLMPWQQRICNDALTVDADGDFVFREACISTARQNGKSLVMRAVAGFMATEYAAARREPQTIVIVANQKRRSMALFRDVVRDLENFDCKVRWQNGDERINFPDGSSISVVAASAHAHGLTASVLLVDEVWDIGPDVVFTALRPSQIAVKNPMMMMFSTAGDQGSTVLLQLREQGIAAIDSGQPTALYFAEWSLPPGISLEDRSYWGWSNPALGTTITAKALELAFDSPNRQAFIRGHLNLWVDSTNSYLPINLWNDRKSDKPAPPTQWLTIDSSVDDSRYVGVSTAFDDGRVIVSVAFVVESAAQMWEEVVRIMHDQTVKLAVTPSLEIHCPPDLRRRMQIVGYAELLKWTAACRAMIVEDRVNHTGDIALAEHFARSVAVKTGGSIVLSSQKSPGPIELARCAVWGIMLASKPVRSNKAAFAFG</sequence>
<feature type="compositionally biased region" description="Polar residues" evidence="1">
    <location>
        <begin position="112"/>
        <end position="121"/>
    </location>
</feature>
<dbReference type="EMBL" id="LR796805">
    <property type="protein sequence ID" value="CAB4167214.1"/>
    <property type="molecule type" value="Genomic_DNA"/>
</dbReference>
<dbReference type="EMBL" id="LR797532">
    <property type="protein sequence ID" value="CAB4223186.1"/>
    <property type="molecule type" value="Genomic_DNA"/>
</dbReference>
<evidence type="ECO:0000313" key="3">
    <source>
        <dbReference type="EMBL" id="CAB4194916.1"/>
    </source>
</evidence>
<dbReference type="InterPro" id="IPR027417">
    <property type="entry name" value="P-loop_NTPase"/>
</dbReference>
<feature type="region of interest" description="Disordered" evidence="1">
    <location>
        <begin position="84"/>
        <end position="132"/>
    </location>
</feature>
<proteinExistence type="predicted"/>
<dbReference type="PANTHER" id="PTHR41287">
    <property type="match status" value="1"/>
</dbReference>
<protein>
    <submittedName>
        <fullName evidence="2">Terminase large subunit, Lambdalikevirus-type</fullName>
    </submittedName>
</protein>
<accession>A0A6J5PHU1</accession>
<reference evidence="2" key="1">
    <citation type="submission" date="2020-04" db="EMBL/GenBank/DDBJ databases">
        <authorList>
            <person name="Chiriac C."/>
            <person name="Salcher M."/>
            <person name="Ghai R."/>
            <person name="Kavagutti S V."/>
        </authorList>
    </citation>
    <scope>NUCLEOTIDE SEQUENCE</scope>
</reference>
<dbReference type="Gene3D" id="1.10.30.50">
    <property type="match status" value="1"/>
</dbReference>
<feature type="compositionally biased region" description="Polar residues" evidence="1">
    <location>
        <begin position="91"/>
        <end position="103"/>
    </location>
</feature>
<dbReference type="Gene3D" id="3.40.50.300">
    <property type="entry name" value="P-loop containing nucleotide triphosphate hydrolases"/>
    <property type="match status" value="1"/>
</dbReference>
<dbReference type="InterPro" id="IPR005021">
    <property type="entry name" value="Terminase_largesu-like"/>
</dbReference>
<evidence type="ECO:0000256" key="1">
    <source>
        <dbReference type="SAM" id="MobiDB-lite"/>
    </source>
</evidence>